<gene>
    <name evidence="3" type="ORF">EV702DRAFT_1226304</name>
</gene>
<feature type="domain" description="CoA carboxyltransferase C-terminal" evidence="2">
    <location>
        <begin position="1043"/>
        <end position="1294"/>
    </location>
</feature>
<dbReference type="PANTHER" id="PTHR45728:SF3">
    <property type="entry name" value="ACETYL-COA CARBOXYLASE"/>
    <property type="match status" value="1"/>
</dbReference>
<dbReference type="EMBL" id="JABBWD010000022">
    <property type="protein sequence ID" value="KAG1777248.1"/>
    <property type="molecule type" value="Genomic_DNA"/>
</dbReference>
<dbReference type="PROSITE" id="PS50989">
    <property type="entry name" value="COA_CT_CTER"/>
    <property type="match status" value="1"/>
</dbReference>
<protein>
    <submittedName>
        <fullName evidence="3">Carboxyl transferase domain-containing protein</fullName>
    </submittedName>
</protein>
<evidence type="ECO:0000259" key="1">
    <source>
        <dbReference type="PROSITE" id="PS50980"/>
    </source>
</evidence>
<evidence type="ECO:0000313" key="4">
    <source>
        <dbReference type="Proteomes" id="UP000714275"/>
    </source>
</evidence>
<dbReference type="InterPro" id="IPR029045">
    <property type="entry name" value="ClpP/crotonase-like_dom_sf"/>
</dbReference>
<reference evidence="3" key="1">
    <citation type="journal article" date="2020" name="New Phytol.">
        <title>Comparative genomics reveals dynamic genome evolution in host specialist ectomycorrhizal fungi.</title>
        <authorList>
            <person name="Lofgren L.A."/>
            <person name="Nguyen N.H."/>
            <person name="Vilgalys R."/>
            <person name="Ruytinx J."/>
            <person name="Liao H.L."/>
            <person name="Branco S."/>
            <person name="Kuo A."/>
            <person name="LaButti K."/>
            <person name="Lipzen A."/>
            <person name="Andreopoulos W."/>
            <person name="Pangilinan J."/>
            <person name="Riley R."/>
            <person name="Hundley H."/>
            <person name="Na H."/>
            <person name="Barry K."/>
            <person name="Grigoriev I.V."/>
            <person name="Stajich J.E."/>
            <person name="Kennedy P.G."/>
        </authorList>
    </citation>
    <scope>NUCLEOTIDE SEQUENCE</scope>
    <source>
        <strain evidence="3">DOB743</strain>
    </source>
</reference>
<dbReference type="PROSITE" id="PS50980">
    <property type="entry name" value="COA_CT_NTER"/>
    <property type="match status" value="1"/>
</dbReference>
<organism evidence="3 4">
    <name type="scientific">Suillus placidus</name>
    <dbReference type="NCBI Taxonomy" id="48579"/>
    <lineage>
        <taxon>Eukaryota</taxon>
        <taxon>Fungi</taxon>
        <taxon>Dikarya</taxon>
        <taxon>Basidiomycota</taxon>
        <taxon>Agaricomycotina</taxon>
        <taxon>Agaricomycetes</taxon>
        <taxon>Agaricomycetidae</taxon>
        <taxon>Boletales</taxon>
        <taxon>Suillineae</taxon>
        <taxon>Suillaceae</taxon>
        <taxon>Suillus</taxon>
    </lineage>
</organism>
<dbReference type="InterPro" id="IPR034733">
    <property type="entry name" value="AcCoA_carboxyl_beta"/>
</dbReference>
<comment type="caution">
    <text evidence="3">The sequence shown here is derived from an EMBL/GenBank/DDBJ whole genome shotgun (WGS) entry which is preliminary data.</text>
</comment>
<evidence type="ECO:0000259" key="2">
    <source>
        <dbReference type="PROSITE" id="PS50989"/>
    </source>
</evidence>
<dbReference type="InterPro" id="IPR011762">
    <property type="entry name" value="COA_CT_N"/>
</dbReference>
<dbReference type="GO" id="GO:0003989">
    <property type="term" value="F:acetyl-CoA carboxylase activity"/>
    <property type="evidence" value="ECO:0007669"/>
    <property type="project" value="InterPro"/>
</dbReference>
<dbReference type="Gene3D" id="3.90.226.10">
    <property type="entry name" value="2-enoyl-CoA Hydratase, Chain A, domain 1"/>
    <property type="match status" value="4"/>
</dbReference>
<dbReference type="GO" id="GO:0005739">
    <property type="term" value="C:mitochondrion"/>
    <property type="evidence" value="ECO:0007669"/>
    <property type="project" value="TreeGrafter"/>
</dbReference>
<dbReference type="Proteomes" id="UP000714275">
    <property type="component" value="Unassembled WGS sequence"/>
</dbReference>
<name>A0A9P6ZUX5_9AGAM</name>
<dbReference type="GO" id="GO:0006633">
    <property type="term" value="P:fatty acid biosynthetic process"/>
    <property type="evidence" value="ECO:0007669"/>
    <property type="project" value="TreeGrafter"/>
</dbReference>
<feature type="domain" description="CoA carboxyltransferase N-terminal" evidence="1">
    <location>
        <begin position="744"/>
        <end position="999"/>
    </location>
</feature>
<keyword evidence="4" id="KW-1185">Reference proteome</keyword>
<accession>A0A9P6ZUX5</accession>
<sequence length="1294" mass="145189">MSILNHNLGDTATMHGNALIFEATLPGFLSLSGMPMFDVDFAGYLSLGLHNQTTIYPLYLKEQLALFAYVLAPMVHNSSYEVVPSNELHETTAPFLNLPWVKGRTGSDNVLHGVYDYVGMAWPHEPPTIIHFALFPSGYRHTAESIDGSESILQTTWVDSSVIASAVGSSGRQIRPKKIKAEHSLHKIMAVCTNWGKALTYLRVYMRIAICCGHSDNPHLLTNVEYAERRLEFIRALWPQALERANVAPHDLELVLTKDTKLPMLHHEVLALASPWITQFLYDNRRVITYSMDDHRIFGLGNFFGLALKHSIETLLQMFMQPQAHLLPISLNGFNTFLNHQAVTEMVFHIMFRTTATNRVRLTMADLEPMIFRSAAYPPAETLALVGSCCYQSLLTRLVNMWGANDVMPQYPPMTQVHTELCETVMMLLQQDEDPGIDQFRAGMRRFCILTMCKHNAHRDVSDILALEPGVRHCSLLVTASVLFGWVDSHDLIALLDYPVHKGDVGWRTGCIERKPKYLCLVLQLPICAKSWNVEVTQQTRRPVWSSAMTSDLHYPLETNAMCGFSRCMAMCSWNLVQAKCQLVSHKLKNFLIFMITFQGACLAESKSSCIANSGNFKAKEHKVLGVLQSDIHVLGLKKQRAQVEVDMLSDAIARMSEFERTDDGTSSPSMSVSHLPENYVGSSDDWLSTSYTSSISSHLRSLFPIESSGIHPLQHLLLYDSQVASRIPLSDDLMIPKLQVTFFYLTVNEGDLHLQPAHLIGTTYVYDFPKLFSKALHNLWIKARATDSSLSSPKSTLEAKELVLDEHDELAEVERAPGNNTFGMVAWVFTLRTPEYPSGHKVVVIANDITYKIGSFGPIEDQFFYTVTKYAREHGLPRDYLSANSGARNGLGEEVMNIFSCSWNDDEHPEQGIDYIYLNRENYLKDGLGVESLRGSGLIAGETSRAYDDIFTITLVTAQSVGIGAYLVHLGEHAVQVEGQPIILTGAPALNKVLGWEIMYKNGLSHLTASSDLEGVTHILQWLSYVPESKGDSLPVRETSDYWDRDIAFTPPKGPYDPRWFIEGKEDEHTSQWLTGFFNKKGPSRRHSAGGPRLSLLAVHALVAFPWVSLLSRPGQLSVLFLQTLLTQHHLKQRVMEAGQVWPSSISIVKDSLSSVANWCGFSGGQEDMYDEVLKHGSKIIDELSAYKQPVFIYIVPNGELRGGAWVILDPSINPEKMEMYVDVEARAVVLEPEGIVEIKMHRDKILTLMERLDSMYTELKHASKHTTKTPEERAQAMEALADREVFLQPIVT</sequence>
<keyword evidence="3" id="KW-0808">Transferase</keyword>
<dbReference type="OrthoDB" id="2635952at2759"/>
<dbReference type="PANTHER" id="PTHR45728">
    <property type="entry name" value="ACETYL-COA CARBOXYLASE, ISOFORM A"/>
    <property type="match status" value="1"/>
</dbReference>
<dbReference type="SUPFAM" id="SSF52096">
    <property type="entry name" value="ClpP/crotonase"/>
    <property type="match status" value="2"/>
</dbReference>
<dbReference type="GO" id="GO:0016740">
    <property type="term" value="F:transferase activity"/>
    <property type="evidence" value="ECO:0007669"/>
    <property type="project" value="UniProtKB-KW"/>
</dbReference>
<evidence type="ECO:0000313" key="3">
    <source>
        <dbReference type="EMBL" id="KAG1777248.1"/>
    </source>
</evidence>
<proteinExistence type="predicted"/>
<dbReference type="InterPro" id="IPR049076">
    <property type="entry name" value="ACCA"/>
</dbReference>
<dbReference type="Pfam" id="PF01039">
    <property type="entry name" value="Carboxyl_trans"/>
    <property type="match status" value="2"/>
</dbReference>
<dbReference type="InterPro" id="IPR011763">
    <property type="entry name" value="COA_CT_C"/>
</dbReference>